<dbReference type="Proteomes" id="UP001153334">
    <property type="component" value="Unassembled WGS sequence"/>
</dbReference>
<protein>
    <submittedName>
        <fullName evidence="1">Uncharacterized protein</fullName>
    </submittedName>
</protein>
<proteinExistence type="predicted"/>
<accession>A0ACC2J5N6</accession>
<organism evidence="1 2">
    <name type="scientific">Nemania bipapillata</name>
    <dbReference type="NCBI Taxonomy" id="110536"/>
    <lineage>
        <taxon>Eukaryota</taxon>
        <taxon>Fungi</taxon>
        <taxon>Dikarya</taxon>
        <taxon>Ascomycota</taxon>
        <taxon>Pezizomycotina</taxon>
        <taxon>Sordariomycetes</taxon>
        <taxon>Xylariomycetidae</taxon>
        <taxon>Xylariales</taxon>
        <taxon>Xylariaceae</taxon>
        <taxon>Nemania</taxon>
    </lineage>
</organism>
<comment type="caution">
    <text evidence="1">The sequence shown here is derived from an EMBL/GenBank/DDBJ whole genome shotgun (WGS) entry which is preliminary data.</text>
</comment>
<evidence type="ECO:0000313" key="2">
    <source>
        <dbReference type="Proteomes" id="UP001153334"/>
    </source>
</evidence>
<keyword evidence="2" id="KW-1185">Reference proteome</keyword>
<evidence type="ECO:0000313" key="1">
    <source>
        <dbReference type="EMBL" id="KAJ8122811.1"/>
    </source>
</evidence>
<dbReference type="EMBL" id="JAPESX010000170">
    <property type="protein sequence ID" value="KAJ8122811.1"/>
    <property type="molecule type" value="Genomic_DNA"/>
</dbReference>
<gene>
    <name evidence="1" type="ORF">ONZ43_g1087</name>
</gene>
<reference evidence="1" key="1">
    <citation type="submission" date="2022-11" db="EMBL/GenBank/DDBJ databases">
        <title>Genome Sequence of Nemania bipapillata.</title>
        <authorList>
            <person name="Buettner E."/>
        </authorList>
    </citation>
    <scope>NUCLEOTIDE SEQUENCE</scope>
    <source>
        <strain evidence="1">CP14</strain>
    </source>
</reference>
<name>A0ACC2J5N6_9PEZI</name>
<sequence length="628" mass="67058">MTAIHKGSIPDFVEVTSKGTWVESQAPQVQGSAAAAQLLQYNFTFSVKVAARGFGFLVLADTLNSGIYIACDIDQGTIMAYAGTTPINDVIQIASLPSNLTMTSGTWYSVQASVAMTDIVITIDGVEAMSISQQVRFFGSYGFGASFGQRALFRDLSVVSSSGEELYSHSLTNSSFLPDFFLGTNPLDAIVDGSRRDRIAYTGDLDISGAATLSSTHGLKYVLGSLKLLGSYQTTTGFFIPTAKIQQEPLPTTLDVSITGLIGYSFNILTAAATLYMHTGDAALAREWGTKAQKMLDWADSQTLENGLLNISDVSFGGDWNYYDPPQAGVVTKFNVVYAYALQECLILLADGGINATVYQKRLSALRQAIDTHLWSDDLQAYYLSEGIPDGFGQDSNALAILAGVNLDPAHSTQIILSTLSRDLMTGVGPLSFSNGAVEAGFQRGISPFASAYHLRAALHSGNGTAALELLDSLWPPMIDEQNANYTGTMWEYLDSEGRPGLGITTSLCHGWSAGPTAELSKYVLGARPTRPGWAEFKVAPLTLGLKAAKGKVPTANGSIDVNWSFDDQGLLNVVVDASLGMRGKLYLPEPLLVPAASSTFRVNGVVQDNTTFEITGGEKLVLTQTCK</sequence>